<evidence type="ECO:0000313" key="3">
    <source>
        <dbReference type="EMBL" id="AEM88827.1"/>
    </source>
</evidence>
<feature type="compositionally biased region" description="Basic and acidic residues" evidence="1">
    <location>
        <begin position="219"/>
        <end position="236"/>
    </location>
</feature>
<organism evidence="3 4">
    <name type="scientific">Streptomyces violaceusniger (strain Tu 4113)</name>
    <dbReference type="NCBI Taxonomy" id="653045"/>
    <lineage>
        <taxon>Bacteria</taxon>
        <taxon>Bacillati</taxon>
        <taxon>Actinomycetota</taxon>
        <taxon>Actinomycetes</taxon>
        <taxon>Kitasatosporales</taxon>
        <taxon>Streptomycetaceae</taxon>
        <taxon>Streptomyces</taxon>
        <taxon>Streptomyces violaceusniger group</taxon>
    </lineage>
</organism>
<geneLocation type="plasmid" evidence="3 4">
    <name>pSTRVI02</name>
</geneLocation>
<feature type="transmembrane region" description="Helical" evidence="2">
    <location>
        <begin position="133"/>
        <end position="152"/>
    </location>
</feature>
<evidence type="ECO:0000256" key="1">
    <source>
        <dbReference type="SAM" id="MobiDB-lite"/>
    </source>
</evidence>
<gene>
    <name evidence="3" type="ORF">Strvi_0050</name>
</gene>
<dbReference type="Proteomes" id="UP000008703">
    <property type="component" value="Plasmid pSTRVI02"/>
</dbReference>
<feature type="transmembrane region" description="Helical" evidence="2">
    <location>
        <begin position="158"/>
        <end position="175"/>
    </location>
</feature>
<feature type="compositionally biased region" description="Acidic residues" evidence="1">
    <location>
        <begin position="237"/>
        <end position="249"/>
    </location>
</feature>
<feature type="compositionally biased region" description="Acidic residues" evidence="1">
    <location>
        <begin position="41"/>
        <end position="61"/>
    </location>
</feature>
<feature type="region of interest" description="Disordered" evidence="1">
    <location>
        <begin position="219"/>
        <end position="254"/>
    </location>
</feature>
<keyword evidence="2" id="KW-0472">Membrane</keyword>
<proteinExistence type="predicted"/>
<dbReference type="HOGENOM" id="CLU_823670_0_0_11"/>
<keyword evidence="2" id="KW-1133">Transmembrane helix</keyword>
<dbReference type="EMBL" id="CP002996">
    <property type="protein sequence ID" value="AEM88827.1"/>
    <property type="molecule type" value="Genomic_DNA"/>
</dbReference>
<reference evidence="3" key="1">
    <citation type="submission" date="2011-08" db="EMBL/GenBank/DDBJ databases">
        <title>Complete sequence of plasmid 2 of Streptomyces violaceusniger Tu 4113.</title>
        <authorList>
            <consortium name="US DOE Joint Genome Institute"/>
            <person name="Lucas S."/>
            <person name="Han J."/>
            <person name="Lapidus A."/>
            <person name="Cheng J.-F."/>
            <person name="Goodwin L."/>
            <person name="Pitluck S."/>
            <person name="Peters L."/>
            <person name="Ivanova N."/>
            <person name="Daligault H."/>
            <person name="Detter J.C."/>
            <person name="Han C."/>
            <person name="Tapia R."/>
            <person name="Land M."/>
            <person name="Hauser L."/>
            <person name="Kyrpides N."/>
            <person name="Ivanova N."/>
            <person name="Pagani I."/>
            <person name="Hagen A."/>
            <person name="Katz L."/>
            <person name="Fiedler H.-P."/>
            <person name="Keasling J."/>
            <person name="Fortman J."/>
            <person name="Woyke T."/>
        </authorList>
    </citation>
    <scope>NUCLEOTIDE SEQUENCE [LARGE SCALE GENOMIC DNA]</scope>
    <source>
        <strain evidence="3">Tu 4113</strain>
        <plasmid evidence="3">pSTRVI02</plasmid>
    </source>
</reference>
<dbReference type="AlphaFoldDB" id="G2PHM6"/>
<dbReference type="KEGG" id="svl:Strvi_0050"/>
<name>G2PHM6_STRV4</name>
<evidence type="ECO:0000313" key="4">
    <source>
        <dbReference type="Proteomes" id="UP000008703"/>
    </source>
</evidence>
<sequence length="337" mass="37354">MSTVEPEKTLPAPGGEEVPAGPPRLLLLKTAPVPDPAGPVDEPEDEPAPAEEEAPEEDEGGETGGEREPGALARAWVWFRDGWREIVGVLEFRKFVIETVEDMIVSSKYLPRLAFDWAFDPDPRTDDDAWKKMGIRLLVVVGPPAGGVFLMLRPGGEVVLPIGILAWVIASWFVAEDARMDAKLRKLARKKKANAGSQAQVQRLAKKYNLSPGDVAELMKAKDEKQKGKKVSLEKDPVDDDPEPEEGEEEPRAWTQEDINRYVWDWVLEQIGKKNGIHLDVLLQRAKEKEGVPKLVEPETTQPDFRRGLEARGVTVGQVKVNGDNRTGVKKSDVPRA</sequence>
<feature type="region of interest" description="Disordered" evidence="1">
    <location>
        <begin position="1"/>
        <end position="68"/>
    </location>
</feature>
<evidence type="ECO:0000256" key="2">
    <source>
        <dbReference type="SAM" id="Phobius"/>
    </source>
</evidence>
<accession>G2PHM6</accession>
<keyword evidence="3" id="KW-0614">Plasmid</keyword>
<keyword evidence="4" id="KW-1185">Reference proteome</keyword>
<keyword evidence="2" id="KW-0812">Transmembrane</keyword>
<dbReference type="RefSeq" id="WP_014043762.1">
    <property type="nucleotide sequence ID" value="NC_015952.1"/>
</dbReference>
<protein>
    <submittedName>
        <fullName evidence="3">Uncharacterized protein</fullName>
    </submittedName>
</protein>